<evidence type="ECO:0000256" key="2">
    <source>
        <dbReference type="ARBA" id="ARBA00006695"/>
    </source>
</evidence>
<comment type="subcellular location">
    <subcellularLocation>
        <location evidence="1">Nucleus</location>
    </subcellularLocation>
</comment>
<dbReference type="eggNOG" id="KOG3869">
    <property type="taxonomic scope" value="Eukaryota"/>
</dbReference>
<dbReference type="GO" id="GO:0000398">
    <property type="term" value="P:mRNA splicing, via spliceosome"/>
    <property type="evidence" value="ECO:0007669"/>
    <property type="project" value="TreeGrafter"/>
</dbReference>
<organism evidence="10 11">
    <name type="scientific">Spizellomyces punctatus (strain DAOM BR117)</name>
    <dbReference type="NCBI Taxonomy" id="645134"/>
    <lineage>
        <taxon>Eukaryota</taxon>
        <taxon>Fungi</taxon>
        <taxon>Fungi incertae sedis</taxon>
        <taxon>Chytridiomycota</taxon>
        <taxon>Chytridiomycota incertae sedis</taxon>
        <taxon>Chytridiomycetes</taxon>
        <taxon>Spizellomycetales</taxon>
        <taxon>Spizellomycetaceae</taxon>
        <taxon>Spizellomyces</taxon>
    </lineage>
</organism>
<feature type="compositionally biased region" description="Basic and acidic residues" evidence="8">
    <location>
        <begin position="19"/>
        <end position="35"/>
    </location>
</feature>
<evidence type="ECO:0000256" key="3">
    <source>
        <dbReference type="ARBA" id="ARBA00022664"/>
    </source>
</evidence>
<feature type="compositionally biased region" description="Basic residues" evidence="8">
    <location>
        <begin position="176"/>
        <end position="194"/>
    </location>
</feature>
<dbReference type="Proteomes" id="UP000053201">
    <property type="component" value="Unassembled WGS sequence"/>
</dbReference>
<gene>
    <name evidence="10" type="ORF">SPPG_07550</name>
</gene>
<evidence type="ECO:0000256" key="1">
    <source>
        <dbReference type="ARBA" id="ARBA00004123"/>
    </source>
</evidence>
<accession>A0A0L0H6P1</accession>
<evidence type="ECO:0000256" key="5">
    <source>
        <dbReference type="ARBA" id="ARBA00023054"/>
    </source>
</evidence>
<evidence type="ECO:0000313" key="11">
    <source>
        <dbReference type="Proteomes" id="UP000053201"/>
    </source>
</evidence>
<evidence type="ECO:0000259" key="9">
    <source>
        <dbReference type="SMART" id="SM01083"/>
    </source>
</evidence>
<comment type="similarity">
    <text evidence="2">Belongs to the CWC25 family.</text>
</comment>
<keyword evidence="4" id="KW-0747">Spliceosome</keyword>
<dbReference type="InParanoid" id="A0A0L0H6P1"/>
<sequence>MGGGDLNLKKSWHPATLRNQEKVWKKEREAEEERKKMDQLLKEKNEERQMMELQALSEAAGKVKKRTERLDWMYSSAGGGNKAVDEDREAYLLGKKRVDKLVEQGKTIQEIESSASFDRANVYGVTANTVRDTQAKIREDPLLAIKKREHASLQAVLNNPVELKKLKEAKSGKKDRGSKKDKKEKKHKREKKKRVRDEDSDSDSSQNTELRRAAKSTKVDIAVHGRENGRSNGHHNRRSRSRSFGRSTRRSSSVERNRYRRRSPSVSGGWFSRRSPSPARRGTFRRASPSASIERTSRPSPSPVRSRMWRRSPSGSIERPSRRSPSLPRERPRRKSPFRSPSPVGERGGRRSQPRDGRSFRSPPESSRPNHMSPRRRRSSPSPRPPVTDGKQHDTRQSPPTPSAESLSKTNTVLSTAHAEYEARKKALESERERRLAEMMNNAQEWDAARTKRVEEERRQDAEEHARDMDARMKRLERAGGAQGESFLRDLHRQTFSGESASAADMIRRNKAFAQRAGGFLSKS</sequence>
<name>A0A0L0H6P1_SPIPD</name>
<proteinExistence type="inferred from homology"/>
<dbReference type="FunCoup" id="A0A0L0H6P1">
    <property type="interactions" value="270"/>
</dbReference>
<dbReference type="STRING" id="645134.A0A0L0H6P1"/>
<feature type="compositionally biased region" description="Basic residues" evidence="8">
    <location>
        <begin position="232"/>
        <end position="249"/>
    </location>
</feature>
<feature type="compositionally biased region" description="Low complexity" evidence="8">
    <location>
        <begin position="303"/>
        <end position="327"/>
    </location>
</feature>
<evidence type="ECO:0000256" key="4">
    <source>
        <dbReference type="ARBA" id="ARBA00022728"/>
    </source>
</evidence>
<dbReference type="EMBL" id="KQ257465">
    <property type="protein sequence ID" value="KNC97160.1"/>
    <property type="molecule type" value="Genomic_DNA"/>
</dbReference>
<feature type="compositionally biased region" description="Basic and acidic residues" evidence="8">
    <location>
        <begin position="419"/>
        <end position="437"/>
    </location>
</feature>
<feature type="compositionally biased region" description="Basic and acidic residues" evidence="8">
    <location>
        <begin position="162"/>
        <end position="175"/>
    </location>
</feature>
<protein>
    <recommendedName>
        <fullName evidence="9">CBF1-interacting co-repressor CIR N-terminal domain-containing protein</fullName>
    </recommendedName>
</protein>
<dbReference type="InterPro" id="IPR022209">
    <property type="entry name" value="CWC25"/>
</dbReference>
<dbReference type="SMART" id="SM01083">
    <property type="entry name" value="Cir_N"/>
    <property type="match status" value="1"/>
</dbReference>
<reference evidence="10 11" key="1">
    <citation type="submission" date="2009-08" db="EMBL/GenBank/DDBJ databases">
        <title>The Genome Sequence of Spizellomyces punctatus strain DAOM BR117.</title>
        <authorList>
            <consortium name="The Broad Institute Genome Sequencing Platform"/>
            <person name="Russ C."/>
            <person name="Cuomo C."/>
            <person name="Shea T."/>
            <person name="Young S.K."/>
            <person name="Zeng Q."/>
            <person name="Koehrsen M."/>
            <person name="Haas B."/>
            <person name="Borodovsky M."/>
            <person name="Guigo R."/>
            <person name="Alvarado L."/>
            <person name="Berlin A."/>
            <person name="Bochicchio J."/>
            <person name="Borenstein D."/>
            <person name="Chapman S."/>
            <person name="Chen Z."/>
            <person name="Engels R."/>
            <person name="Freedman E."/>
            <person name="Gellesch M."/>
            <person name="Goldberg J."/>
            <person name="Griggs A."/>
            <person name="Gujja S."/>
            <person name="Heiman D."/>
            <person name="Hepburn T."/>
            <person name="Howarth C."/>
            <person name="Jen D."/>
            <person name="Larson L."/>
            <person name="Lewis B."/>
            <person name="Mehta T."/>
            <person name="Park D."/>
            <person name="Pearson M."/>
            <person name="Roberts A."/>
            <person name="Saif S."/>
            <person name="Shenoy N."/>
            <person name="Sisk P."/>
            <person name="Stolte C."/>
            <person name="Sykes S."/>
            <person name="Thomson T."/>
            <person name="Walk T."/>
            <person name="White J."/>
            <person name="Yandava C."/>
            <person name="Burger G."/>
            <person name="Gray M.W."/>
            <person name="Holland P.W.H."/>
            <person name="King N."/>
            <person name="Lang F.B.F."/>
            <person name="Roger A.J."/>
            <person name="Ruiz-Trillo I."/>
            <person name="Lander E."/>
            <person name="Nusbaum C."/>
        </authorList>
    </citation>
    <scope>NUCLEOTIDE SEQUENCE [LARGE SCALE GENOMIC DNA]</scope>
    <source>
        <strain evidence="10 11">DAOM BR117</strain>
    </source>
</reference>
<dbReference type="Pfam" id="PF10197">
    <property type="entry name" value="Cir_N"/>
    <property type="match status" value="1"/>
</dbReference>
<evidence type="ECO:0000256" key="7">
    <source>
        <dbReference type="ARBA" id="ARBA00023242"/>
    </source>
</evidence>
<feature type="region of interest" description="Disordered" evidence="8">
    <location>
        <begin position="1"/>
        <end position="35"/>
    </location>
</feature>
<keyword evidence="6" id="KW-0508">mRNA splicing</keyword>
<feature type="compositionally biased region" description="Low complexity" evidence="8">
    <location>
        <begin position="360"/>
        <end position="372"/>
    </location>
</feature>
<dbReference type="OrthoDB" id="21123at2759"/>
<dbReference type="GO" id="GO:0005684">
    <property type="term" value="C:U2-type spliceosomal complex"/>
    <property type="evidence" value="ECO:0007669"/>
    <property type="project" value="TreeGrafter"/>
</dbReference>
<feature type="region of interest" description="Disordered" evidence="8">
    <location>
        <begin position="153"/>
        <end position="470"/>
    </location>
</feature>
<dbReference type="AlphaFoldDB" id="A0A0L0H6P1"/>
<keyword evidence="7" id="KW-0539">Nucleus</keyword>
<feature type="compositionally biased region" description="Basic and acidic residues" evidence="8">
    <location>
        <begin position="209"/>
        <end position="229"/>
    </location>
</feature>
<feature type="compositionally biased region" description="Basic and acidic residues" evidence="8">
    <location>
        <begin position="347"/>
        <end position="359"/>
    </location>
</feature>
<feature type="compositionally biased region" description="Basic and acidic residues" evidence="8">
    <location>
        <begin position="447"/>
        <end position="470"/>
    </location>
</feature>
<keyword evidence="3" id="KW-0507">mRNA processing</keyword>
<dbReference type="VEuPathDB" id="FungiDB:SPPG_07550"/>
<evidence type="ECO:0000313" key="10">
    <source>
        <dbReference type="EMBL" id="KNC97160.1"/>
    </source>
</evidence>
<dbReference type="PANTHER" id="PTHR16196:SF0">
    <property type="entry name" value="PRE-MRNA-SPLICING FACTOR CWC25 HOMOLOG"/>
    <property type="match status" value="1"/>
</dbReference>
<keyword evidence="11" id="KW-1185">Reference proteome</keyword>
<evidence type="ECO:0000256" key="6">
    <source>
        <dbReference type="ARBA" id="ARBA00023187"/>
    </source>
</evidence>
<evidence type="ECO:0000256" key="8">
    <source>
        <dbReference type="SAM" id="MobiDB-lite"/>
    </source>
</evidence>
<dbReference type="InterPro" id="IPR019339">
    <property type="entry name" value="CIR_N_dom"/>
</dbReference>
<dbReference type="RefSeq" id="XP_016605200.1">
    <property type="nucleotide sequence ID" value="XM_016755716.1"/>
</dbReference>
<feature type="compositionally biased region" description="Polar residues" evidence="8">
    <location>
        <begin position="403"/>
        <end position="415"/>
    </location>
</feature>
<feature type="domain" description="CBF1-interacting co-repressor CIR N-terminal" evidence="9">
    <location>
        <begin position="11"/>
        <end position="47"/>
    </location>
</feature>
<dbReference type="PANTHER" id="PTHR16196">
    <property type="entry name" value="CELL CYCLE CONTROL PROTEIN CWF25"/>
    <property type="match status" value="1"/>
</dbReference>
<dbReference type="InterPro" id="IPR051376">
    <property type="entry name" value="CWC25_splicing_factor"/>
</dbReference>
<dbReference type="Pfam" id="PF12542">
    <property type="entry name" value="CWC25"/>
    <property type="match status" value="1"/>
</dbReference>
<dbReference type="GeneID" id="27690759"/>
<dbReference type="OMA" id="SWHPHTM"/>
<keyword evidence="5" id="KW-0175">Coiled coil</keyword>